<keyword evidence="2 8" id="KW-0235">DNA replication</keyword>
<protein>
    <recommendedName>
        <fullName evidence="8">Probable replication restart protein PriA</fullName>
    </recommendedName>
    <alternativeName>
        <fullName evidence="8">Putative ATP-dependent DNA helicase PriA</fullName>
    </alternativeName>
</protein>
<keyword evidence="6 8" id="KW-0067">ATP-binding</keyword>
<dbReference type="InterPro" id="IPR005259">
    <property type="entry name" value="PriA"/>
</dbReference>
<evidence type="ECO:0000256" key="9">
    <source>
        <dbReference type="SAM" id="MobiDB-lite"/>
    </source>
</evidence>
<evidence type="ECO:0000256" key="8">
    <source>
        <dbReference type="HAMAP-Rule" id="MF_00983"/>
    </source>
</evidence>
<feature type="binding site" evidence="8">
    <location>
        <position position="423"/>
    </location>
    <ligand>
        <name>Zn(2+)</name>
        <dbReference type="ChEBI" id="CHEBI:29105"/>
        <label>1</label>
    </ligand>
</feature>
<name>A0ABP5B5G6_9ACTN</name>
<dbReference type="InterPro" id="IPR027417">
    <property type="entry name" value="P-loop_NTPase"/>
</dbReference>
<comment type="function">
    <text evidence="8">Initiates the restart of stalled replication forks, which reloads the replicative helicase on sites other than the origin of replication. Recognizes and binds to abandoned replication forks and remodels them to uncover a helicase loading site. Promotes assembly of the primosome at these replication forks.</text>
</comment>
<feature type="domain" description="Primosomal protein N' 3' DNA-binding" evidence="10">
    <location>
        <begin position="51"/>
        <end position="149"/>
    </location>
</feature>
<dbReference type="Gene3D" id="3.40.50.300">
    <property type="entry name" value="P-loop containing nucleotide triphosphate hydrolases"/>
    <property type="match status" value="1"/>
</dbReference>
<feature type="region of interest" description="Disordered" evidence="9">
    <location>
        <begin position="518"/>
        <end position="537"/>
    </location>
</feature>
<dbReference type="InterPro" id="IPR042115">
    <property type="entry name" value="PriA_3primeBD_sf"/>
</dbReference>
<dbReference type="Proteomes" id="UP001501612">
    <property type="component" value="Unassembled WGS sequence"/>
</dbReference>
<sequence length="711" mass="73538">MSHADPDDLAEQPALLPEVVRASARTSRRRAEAAAATPAAEPAEVDPVASVLVDVPLAHLDRTFDYLVPRAMADTVTAGVRVKVRFAGQDVDGYVVDRAAASEHGGSLRPLRRVVSGEPVLRPEVAAVAARLAERYAGTRGDVLRLAVPPRHATTEKKASPPAPAPPAPGPTRDAAVAAWTGHEPAGAFLAHLAEGGSPRAVWTAAPGADWPLLLAHAAATAYAGGRGALLCVPDGRDVDRVSAALTAVLGEGHHVALRADVGPAARYRDFLAVSRGARRVVVGTRAAALAPVADLGLVAIWDDGDDLHAEPRAPYPHTRETLLLRAEEQGTAALVGGFARTVEAAQLVRSGWAHAVAPPREVVRSRVTVTVAGADDREVERDPAGRAARFPTVARDVVRDALTRGPVLVQVPRGGYAPSLACARCRTPARCPRCHGPLAVDGPDAPPTCRWCGTADPGHACSECGDTRLRAPVRGSDRTTEELGRALPGARLRSSAGDGVLASVPDEPAVVVATPGAEPVVEPGTGSGAGSGAGSGEGGAGYDAVVLLDTWLTLGRVDLRSDEEALRRWLGAAGLVRPGGRVVVVGDPGHPAVQALVRWDPAGFAERETVSRAEAGLPPASRLASLTAPAEVLAEALEQLGVPEGVDVLGPVPVLPTGPSALAEDDLERVVLKVPRVAGPGLSRALADLLRRRSARKQPVVRVQVDPPSL</sequence>
<organism evidence="11 12">
    <name type="scientific">Nocardioides lentus</name>
    <dbReference type="NCBI Taxonomy" id="338077"/>
    <lineage>
        <taxon>Bacteria</taxon>
        <taxon>Bacillati</taxon>
        <taxon>Actinomycetota</taxon>
        <taxon>Actinomycetes</taxon>
        <taxon>Propionibacteriales</taxon>
        <taxon>Nocardioidaceae</taxon>
        <taxon>Nocardioides</taxon>
    </lineage>
</organism>
<feature type="binding site" evidence="8">
    <location>
        <position position="426"/>
    </location>
    <ligand>
        <name>Zn(2+)</name>
        <dbReference type="ChEBI" id="CHEBI:29105"/>
        <label>1</label>
    </ligand>
</feature>
<feature type="binding site" evidence="8">
    <location>
        <position position="432"/>
    </location>
    <ligand>
        <name>Zn(2+)</name>
        <dbReference type="ChEBI" id="CHEBI:29105"/>
        <label>2</label>
    </ligand>
</feature>
<dbReference type="RefSeq" id="WP_344009562.1">
    <property type="nucleotide sequence ID" value="NZ_BAAAMY010000015.1"/>
</dbReference>
<keyword evidence="5 8" id="KW-0862">Zinc</keyword>
<evidence type="ECO:0000256" key="7">
    <source>
        <dbReference type="ARBA" id="ARBA00023125"/>
    </source>
</evidence>
<feature type="binding site" evidence="8">
    <location>
        <position position="435"/>
    </location>
    <ligand>
        <name>Zn(2+)</name>
        <dbReference type="ChEBI" id="CHEBI:29105"/>
        <label>2</label>
    </ligand>
</feature>
<keyword evidence="1 8" id="KW-0639">Primosome</keyword>
<feature type="compositionally biased region" description="Gly residues" evidence="9">
    <location>
        <begin position="526"/>
        <end position="537"/>
    </location>
</feature>
<evidence type="ECO:0000256" key="1">
    <source>
        <dbReference type="ARBA" id="ARBA00022515"/>
    </source>
</evidence>
<feature type="region of interest" description="Disordered" evidence="9">
    <location>
        <begin position="151"/>
        <end position="175"/>
    </location>
</feature>
<evidence type="ECO:0000256" key="2">
    <source>
        <dbReference type="ARBA" id="ARBA00022705"/>
    </source>
</evidence>
<feature type="binding site" evidence="8">
    <location>
        <position position="450"/>
    </location>
    <ligand>
        <name>Zn(2+)</name>
        <dbReference type="ChEBI" id="CHEBI:29105"/>
        <label>2</label>
    </ligand>
</feature>
<evidence type="ECO:0000256" key="3">
    <source>
        <dbReference type="ARBA" id="ARBA00022723"/>
    </source>
</evidence>
<feature type="binding site" evidence="8">
    <location>
        <position position="462"/>
    </location>
    <ligand>
        <name>Zn(2+)</name>
        <dbReference type="ChEBI" id="CHEBI:29105"/>
        <label>1</label>
    </ligand>
</feature>
<keyword evidence="4 8" id="KW-0547">Nucleotide-binding</keyword>
<evidence type="ECO:0000256" key="4">
    <source>
        <dbReference type="ARBA" id="ARBA00022741"/>
    </source>
</evidence>
<feature type="binding site" evidence="8">
    <location>
        <position position="465"/>
    </location>
    <ligand>
        <name>Zn(2+)</name>
        <dbReference type="ChEBI" id="CHEBI:29105"/>
        <label>1</label>
    </ligand>
</feature>
<gene>
    <name evidence="8" type="primary">priA</name>
    <name evidence="11" type="ORF">GCM10009737_37620</name>
</gene>
<dbReference type="PANTHER" id="PTHR30580:SF0">
    <property type="entry name" value="PRIMOSOMAL PROTEIN N"/>
    <property type="match status" value="1"/>
</dbReference>
<evidence type="ECO:0000313" key="11">
    <source>
        <dbReference type="EMBL" id="GAA1932136.1"/>
    </source>
</evidence>
<comment type="cofactor">
    <cofactor evidence="8">
        <name>Zn(2+)</name>
        <dbReference type="ChEBI" id="CHEBI:29105"/>
    </cofactor>
    <text evidence="8">Binds 2 zinc ions per subunit.</text>
</comment>
<keyword evidence="12" id="KW-1185">Reference proteome</keyword>
<comment type="subunit">
    <text evidence="8">Component of the replication restart primosome.</text>
</comment>
<evidence type="ECO:0000256" key="5">
    <source>
        <dbReference type="ARBA" id="ARBA00022833"/>
    </source>
</evidence>
<feature type="compositionally biased region" description="Pro residues" evidence="9">
    <location>
        <begin position="161"/>
        <end position="170"/>
    </location>
</feature>
<dbReference type="EMBL" id="BAAAMY010000015">
    <property type="protein sequence ID" value="GAA1932136.1"/>
    <property type="molecule type" value="Genomic_DNA"/>
</dbReference>
<feature type="binding site" evidence="8">
    <location>
        <position position="453"/>
    </location>
    <ligand>
        <name>Zn(2+)</name>
        <dbReference type="ChEBI" id="CHEBI:29105"/>
        <label>2</label>
    </ligand>
</feature>
<evidence type="ECO:0000313" key="12">
    <source>
        <dbReference type="Proteomes" id="UP001501612"/>
    </source>
</evidence>
<proteinExistence type="inferred from homology"/>
<evidence type="ECO:0000259" key="10">
    <source>
        <dbReference type="Pfam" id="PF17764"/>
    </source>
</evidence>
<keyword evidence="3 8" id="KW-0479">Metal-binding</keyword>
<keyword evidence="7 8" id="KW-0238">DNA-binding</keyword>
<dbReference type="Gene3D" id="3.40.1440.60">
    <property type="entry name" value="PriA, 3(prime) DNA-binding domain"/>
    <property type="match status" value="1"/>
</dbReference>
<dbReference type="Pfam" id="PF17764">
    <property type="entry name" value="PriA_3primeBD"/>
    <property type="match status" value="1"/>
</dbReference>
<reference evidence="12" key="1">
    <citation type="journal article" date="2019" name="Int. J. Syst. Evol. Microbiol.">
        <title>The Global Catalogue of Microorganisms (GCM) 10K type strain sequencing project: providing services to taxonomists for standard genome sequencing and annotation.</title>
        <authorList>
            <consortium name="The Broad Institute Genomics Platform"/>
            <consortium name="The Broad Institute Genome Sequencing Center for Infectious Disease"/>
            <person name="Wu L."/>
            <person name="Ma J."/>
        </authorList>
    </citation>
    <scope>NUCLEOTIDE SEQUENCE [LARGE SCALE GENOMIC DNA]</scope>
    <source>
        <strain evidence="12">JCM 14046</strain>
    </source>
</reference>
<comment type="similarity">
    <text evidence="8">Belongs to the helicase family. PriA subfamily.</text>
</comment>
<accession>A0ABP5B5G6</accession>
<comment type="caution">
    <text evidence="8">As this protein does not have any detectable helicase domains, it probably does not have helicase activity.</text>
</comment>
<dbReference type="InterPro" id="IPR041222">
    <property type="entry name" value="PriA_3primeBD"/>
</dbReference>
<dbReference type="HAMAP" id="MF_00983">
    <property type="entry name" value="PriA"/>
    <property type="match status" value="1"/>
</dbReference>
<dbReference type="PANTHER" id="PTHR30580">
    <property type="entry name" value="PRIMOSOMAL PROTEIN N"/>
    <property type="match status" value="1"/>
</dbReference>
<evidence type="ECO:0000256" key="6">
    <source>
        <dbReference type="ARBA" id="ARBA00022840"/>
    </source>
</evidence>
<comment type="caution">
    <text evidence="11">The sequence shown here is derived from an EMBL/GenBank/DDBJ whole genome shotgun (WGS) entry which is preliminary data.</text>
</comment>